<name>G0UML3_TRYCI</name>
<organism evidence="2">
    <name type="scientific">Trypanosoma congolense (strain IL3000)</name>
    <dbReference type="NCBI Taxonomy" id="1068625"/>
    <lineage>
        <taxon>Eukaryota</taxon>
        <taxon>Discoba</taxon>
        <taxon>Euglenozoa</taxon>
        <taxon>Kinetoplastea</taxon>
        <taxon>Metakinetoplastina</taxon>
        <taxon>Trypanosomatida</taxon>
        <taxon>Trypanosomatidae</taxon>
        <taxon>Trypanosoma</taxon>
        <taxon>Nannomonas</taxon>
    </lineage>
</organism>
<evidence type="ECO:0000259" key="1">
    <source>
        <dbReference type="Pfam" id="PF04991"/>
    </source>
</evidence>
<reference evidence="2" key="1">
    <citation type="journal article" date="2012" name="Proc. Natl. Acad. Sci. U.S.A.">
        <title>Antigenic diversity is generated by distinct evolutionary mechanisms in African trypanosome species.</title>
        <authorList>
            <person name="Jackson A.P."/>
            <person name="Berry A."/>
            <person name="Aslett M."/>
            <person name="Allison H.C."/>
            <person name="Burton P."/>
            <person name="Vavrova-Anderson J."/>
            <person name="Brown R."/>
            <person name="Browne H."/>
            <person name="Corton N."/>
            <person name="Hauser H."/>
            <person name="Gamble J."/>
            <person name="Gilderthorp R."/>
            <person name="Marcello L."/>
            <person name="McQuillan J."/>
            <person name="Otto T.D."/>
            <person name="Quail M.A."/>
            <person name="Sanders M.J."/>
            <person name="van Tonder A."/>
            <person name="Ginger M.L."/>
            <person name="Field M.C."/>
            <person name="Barry J.D."/>
            <person name="Hertz-Fowler C."/>
            <person name="Berriman M."/>
        </authorList>
    </citation>
    <scope>NUCLEOTIDE SEQUENCE</scope>
    <source>
        <strain evidence="2">IL3000</strain>
    </source>
</reference>
<protein>
    <recommendedName>
        <fullName evidence="1">LicD/FKTN/FKRP nucleotidyltransferase domain-containing protein</fullName>
    </recommendedName>
</protein>
<dbReference type="EMBL" id="HE575318">
    <property type="protein sequence ID" value="CCC90421.1"/>
    <property type="molecule type" value="Genomic_DNA"/>
</dbReference>
<accession>G0UML3</accession>
<dbReference type="AlphaFoldDB" id="G0UML3"/>
<sequence length="230" mass="25186">MPLDAQKLLFHLARRAGTAAPLRWYPTAAENKLFERLDVSGAPTAQAVYANVVQSRFRPHLLPAETSICLESFADELVPCAGDSYRLRCSVSGSRLMKRLVVPAAVRAVMHELLRDVLRVLHRAGICCWAAGGTLLGAVRHGGIIPWDDDVDIGIANEDEARLRAAFGYPCADSTGSRLSEGCSPARMSDCGDSHELVLEYVPLFGYKCTAALCPRRYPRRHCLAVTHRA</sequence>
<feature type="domain" description="LicD/FKTN/FKRP nucleotidyltransferase" evidence="1">
    <location>
        <begin position="123"/>
        <end position="167"/>
    </location>
</feature>
<proteinExistence type="predicted"/>
<dbReference type="PANTHER" id="PTHR43404">
    <property type="entry name" value="LIPOPOLYSACCHARIDE CHOLINEPHOSPHOTRANSFERASE LICD"/>
    <property type="match status" value="1"/>
</dbReference>
<dbReference type="VEuPathDB" id="TriTrypDB:TcIL3000_5_1210"/>
<gene>
    <name evidence="2" type="ORF">TCIL3000_5_1210</name>
</gene>
<dbReference type="InterPro" id="IPR007074">
    <property type="entry name" value="LicD/FKTN/FKRP_NTP_transf"/>
</dbReference>
<dbReference type="InterPro" id="IPR052942">
    <property type="entry name" value="LPS_cholinephosphotransferase"/>
</dbReference>
<evidence type="ECO:0000313" key="2">
    <source>
        <dbReference type="EMBL" id="CCC90421.1"/>
    </source>
</evidence>
<dbReference type="Pfam" id="PF04991">
    <property type="entry name" value="LicD"/>
    <property type="match status" value="1"/>
</dbReference>
<dbReference type="GO" id="GO:0009100">
    <property type="term" value="P:glycoprotein metabolic process"/>
    <property type="evidence" value="ECO:0007669"/>
    <property type="project" value="UniProtKB-ARBA"/>
</dbReference>
<dbReference type="PANTHER" id="PTHR43404:SF2">
    <property type="entry name" value="LIPOPOLYSACCHARIDE CHOLINEPHOSPHOTRANSFERASE LICD"/>
    <property type="match status" value="1"/>
</dbReference>